<evidence type="ECO:0000313" key="2">
    <source>
        <dbReference type="Proteomes" id="UP000294933"/>
    </source>
</evidence>
<sequence>MTDIAARATLAQLTIPLDLTARGTLHLLTDQLTLNLHREPSEAAMNGVHQNPLTTLLPLMTTTLVTLTAIHGMTNILIEWNTEVTITGKAAHLIIHNIRRRCGIGRNLQIIITPRHHIQKDALGLFLLDMKIAMAMNIGRLMILVTIRETSDTVEAPDFLIAKAGEVMIPRGRKHLNLEIGDGVNDTKLRIPKLGVVQITNTPSRRNAHGNLLPTGKPEAATILRLALKITLLATAVVTQTKRTEKAFTTERAIRQDRSATGDQMTAT</sequence>
<dbReference type="Proteomes" id="UP000294933">
    <property type="component" value="Unassembled WGS sequence"/>
</dbReference>
<dbReference type="EMBL" id="ML170156">
    <property type="protein sequence ID" value="TDL29745.1"/>
    <property type="molecule type" value="Genomic_DNA"/>
</dbReference>
<gene>
    <name evidence="1" type="ORF">BD410DRAFT_834002</name>
</gene>
<protein>
    <submittedName>
        <fullName evidence="1">Uncharacterized protein</fullName>
    </submittedName>
</protein>
<accession>A0A4R5XGI7</accession>
<name>A0A4R5XGI7_9AGAM</name>
<dbReference type="VEuPathDB" id="FungiDB:BD410DRAFT_834002"/>
<keyword evidence="2" id="KW-1185">Reference proteome</keyword>
<evidence type="ECO:0000313" key="1">
    <source>
        <dbReference type="EMBL" id="TDL29745.1"/>
    </source>
</evidence>
<dbReference type="AlphaFoldDB" id="A0A4R5XGI7"/>
<organism evidence="1 2">
    <name type="scientific">Rickenella mellea</name>
    <dbReference type="NCBI Taxonomy" id="50990"/>
    <lineage>
        <taxon>Eukaryota</taxon>
        <taxon>Fungi</taxon>
        <taxon>Dikarya</taxon>
        <taxon>Basidiomycota</taxon>
        <taxon>Agaricomycotina</taxon>
        <taxon>Agaricomycetes</taxon>
        <taxon>Hymenochaetales</taxon>
        <taxon>Rickenellaceae</taxon>
        <taxon>Rickenella</taxon>
    </lineage>
</organism>
<proteinExistence type="predicted"/>
<reference evidence="1 2" key="1">
    <citation type="submission" date="2018-06" db="EMBL/GenBank/DDBJ databases">
        <title>A transcriptomic atlas of mushroom development highlights an independent origin of complex multicellularity.</title>
        <authorList>
            <consortium name="DOE Joint Genome Institute"/>
            <person name="Krizsan K."/>
            <person name="Almasi E."/>
            <person name="Merenyi Z."/>
            <person name="Sahu N."/>
            <person name="Viragh M."/>
            <person name="Koszo T."/>
            <person name="Mondo S."/>
            <person name="Kiss B."/>
            <person name="Balint B."/>
            <person name="Kues U."/>
            <person name="Barry K."/>
            <person name="Hegedus J.C."/>
            <person name="Henrissat B."/>
            <person name="Johnson J."/>
            <person name="Lipzen A."/>
            <person name="Ohm R."/>
            <person name="Nagy I."/>
            <person name="Pangilinan J."/>
            <person name="Yan J."/>
            <person name="Xiong Y."/>
            <person name="Grigoriev I.V."/>
            <person name="Hibbett D.S."/>
            <person name="Nagy L.G."/>
        </authorList>
    </citation>
    <scope>NUCLEOTIDE SEQUENCE [LARGE SCALE GENOMIC DNA]</scope>
    <source>
        <strain evidence="1 2">SZMC22713</strain>
    </source>
</reference>